<evidence type="ECO:0000313" key="14">
    <source>
        <dbReference type="Proteomes" id="UP000542125"/>
    </source>
</evidence>
<evidence type="ECO:0000256" key="2">
    <source>
        <dbReference type="ARBA" id="ARBA00009477"/>
    </source>
</evidence>
<keyword evidence="3" id="KW-0813">Transport</keyword>
<evidence type="ECO:0000256" key="6">
    <source>
        <dbReference type="ARBA" id="ARBA00022692"/>
    </source>
</evidence>
<keyword evidence="7 11" id="KW-1133">Transmembrane helix</keyword>
<evidence type="ECO:0000256" key="7">
    <source>
        <dbReference type="ARBA" id="ARBA00022989"/>
    </source>
</evidence>
<dbReference type="Gene3D" id="2.40.30.170">
    <property type="match status" value="1"/>
</dbReference>
<dbReference type="AlphaFoldDB" id="A0A7Y9IU06"/>
<evidence type="ECO:0000256" key="4">
    <source>
        <dbReference type="ARBA" id="ARBA00022475"/>
    </source>
</evidence>
<dbReference type="Gene3D" id="2.40.50.100">
    <property type="match status" value="1"/>
</dbReference>
<dbReference type="GO" id="GO:1990961">
    <property type="term" value="P:xenobiotic detoxification by transmembrane export across the plasma membrane"/>
    <property type="evidence" value="ECO:0007669"/>
    <property type="project" value="UniProtKB-ARBA"/>
</dbReference>
<comment type="caution">
    <text evidence="13">The sequence shown here is derived from an EMBL/GenBank/DDBJ whole genome shotgun (WGS) entry which is preliminary data.</text>
</comment>
<feature type="domain" description="Multidrug export protein EmrA/FarA alpha-helical hairpin" evidence="12">
    <location>
        <begin position="93"/>
        <end position="226"/>
    </location>
</feature>
<evidence type="ECO:0000259" key="12">
    <source>
        <dbReference type="Pfam" id="PF25885"/>
    </source>
</evidence>
<name>A0A7Y9IU06_9BURK</name>
<dbReference type="InterPro" id="IPR058633">
    <property type="entry name" value="EmrA/FarA_HH"/>
</dbReference>
<accession>A0A7Y9IU06</accession>
<keyword evidence="5" id="KW-0997">Cell inner membrane</keyword>
<evidence type="ECO:0000256" key="1">
    <source>
        <dbReference type="ARBA" id="ARBA00004377"/>
    </source>
</evidence>
<feature type="transmembrane region" description="Helical" evidence="11">
    <location>
        <begin position="20"/>
        <end position="41"/>
    </location>
</feature>
<dbReference type="RefSeq" id="WP_179586351.1">
    <property type="nucleotide sequence ID" value="NZ_JACBYR010000001.1"/>
</dbReference>
<dbReference type="EMBL" id="JACBYR010000001">
    <property type="protein sequence ID" value="NYE83016.1"/>
    <property type="molecule type" value="Genomic_DNA"/>
</dbReference>
<dbReference type="GO" id="GO:0015721">
    <property type="term" value="P:bile acid and bile salt transport"/>
    <property type="evidence" value="ECO:0007669"/>
    <property type="project" value="UniProtKB-ARBA"/>
</dbReference>
<gene>
    <name evidence="13" type="ORF">FHW18_002287</name>
</gene>
<evidence type="ECO:0000256" key="5">
    <source>
        <dbReference type="ARBA" id="ARBA00022519"/>
    </source>
</evidence>
<organism evidence="13 14">
    <name type="scientific">Pigmentiphaga litoralis</name>
    <dbReference type="NCBI Taxonomy" id="516702"/>
    <lineage>
        <taxon>Bacteria</taxon>
        <taxon>Pseudomonadati</taxon>
        <taxon>Pseudomonadota</taxon>
        <taxon>Betaproteobacteria</taxon>
        <taxon>Burkholderiales</taxon>
        <taxon>Alcaligenaceae</taxon>
        <taxon>Pigmentiphaga</taxon>
    </lineage>
</organism>
<feature type="region of interest" description="Disordered" evidence="10">
    <location>
        <begin position="402"/>
        <end position="446"/>
    </location>
</feature>
<comment type="similarity">
    <text evidence="2">Belongs to the membrane fusion protein (MFP) (TC 8.A.1) family.</text>
</comment>
<evidence type="ECO:0000256" key="11">
    <source>
        <dbReference type="SAM" id="Phobius"/>
    </source>
</evidence>
<protein>
    <submittedName>
        <fullName evidence="13">Membrane fusion protein (Multidrug efflux system)</fullName>
    </submittedName>
</protein>
<keyword evidence="4" id="KW-1003">Cell membrane</keyword>
<dbReference type="Pfam" id="PF25885">
    <property type="entry name" value="HH_EMRA"/>
    <property type="match status" value="1"/>
</dbReference>
<keyword evidence="8 11" id="KW-0472">Membrane</keyword>
<dbReference type="Proteomes" id="UP000542125">
    <property type="component" value="Unassembled WGS sequence"/>
</dbReference>
<dbReference type="InterPro" id="IPR050739">
    <property type="entry name" value="MFP"/>
</dbReference>
<sequence length="446" mass="46633">MENAQTPNAAPASNPKRKRLLLTAAGVFVLCAIGYGAYWAIVARHFEDTDDAYVQGNLVQITPQIASTVSAINADDTDFVKAGQVLVQLDRADAQVALDQAQAALAQTVRQVRTLYANNGALGANITVRQADIDKTQSDLARAQADLKRREELAATGAVSGEELLHAQTTVANAKSAVASAKAALVASREQLATNTALTDGTSVEQHPNVLGAAAKVREAYLNLSRSSLPAPVSGYVAKRSVQVGQRVAPGTPLMTIVPLDQVWVDANFKEVQLGKMRIGQPVKLTADVYGSKVEYRGTVAGLGAGTGAAFALLPAQNATGNWIKVVQRLPVRIALDPKEVEAHPLRVGLSMQAEVDITSTDGKTLSEGSRNATAYSTTALDHTSEDADKLVAATIADNLGKRSGDVRQGNAAASAATRSPARGNATAQRQSTTATAANRRAVGTL</sequence>
<comment type="subcellular location">
    <subcellularLocation>
        <location evidence="1">Cell inner membrane</location>
        <topology evidence="1">Single-pass membrane protein</topology>
    </subcellularLocation>
</comment>
<dbReference type="Gene3D" id="1.10.287.470">
    <property type="entry name" value="Helix hairpin bin"/>
    <property type="match status" value="1"/>
</dbReference>
<keyword evidence="6 11" id="KW-0812">Transmembrane</keyword>
<evidence type="ECO:0000256" key="10">
    <source>
        <dbReference type="SAM" id="MobiDB-lite"/>
    </source>
</evidence>
<feature type="compositionally biased region" description="Low complexity" evidence="10">
    <location>
        <begin position="412"/>
        <end position="446"/>
    </location>
</feature>
<dbReference type="GO" id="GO:0046677">
    <property type="term" value="P:response to antibiotic"/>
    <property type="evidence" value="ECO:0007669"/>
    <property type="project" value="UniProtKB-ARBA"/>
</dbReference>
<reference evidence="13 14" key="1">
    <citation type="submission" date="2020-07" db="EMBL/GenBank/DDBJ databases">
        <title>Genomic Encyclopedia of Type Strains, Phase IV (KMG-V): Genome sequencing to study the core and pangenomes of soil and plant-associated prokaryotes.</title>
        <authorList>
            <person name="Whitman W."/>
        </authorList>
    </citation>
    <scope>NUCLEOTIDE SEQUENCE [LARGE SCALE GENOMIC DNA]</scope>
    <source>
        <strain evidence="13 14">SAS40</strain>
    </source>
</reference>
<evidence type="ECO:0000256" key="9">
    <source>
        <dbReference type="SAM" id="Coils"/>
    </source>
</evidence>
<dbReference type="SUPFAM" id="SSF111369">
    <property type="entry name" value="HlyD-like secretion proteins"/>
    <property type="match status" value="3"/>
</dbReference>
<feature type="coiled-coil region" evidence="9">
    <location>
        <begin position="91"/>
        <end position="153"/>
    </location>
</feature>
<keyword evidence="14" id="KW-1185">Reference proteome</keyword>
<keyword evidence="9" id="KW-0175">Coiled coil</keyword>
<evidence type="ECO:0000256" key="3">
    <source>
        <dbReference type="ARBA" id="ARBA00022448"/>
    </source>
</evidence>
<dbReference type="GO" id="GO:0005886">
    <property type="term" value="C:plasma membrane"/>
    <property type="evidence" value="ECO:0007669"/>
    <property type="project" value="UniProtKB-SubCell"/>
</dbReference>
<dbReference type="FunFam" id="2.40.30.170:FF:000003">
    <property type="entry name" value="Multidrug resistance protein A"/>
    <property type="match status" value="1"/>
</dbReference>
<dbReference type="PANTHER" id="PTHR30386">
    <property type="entry name" value="MEMBRANE FUSION SUBUNIT OF EMRAB-TOLC MULTIDRUG EFFLUX PUMP"/>
    <property type="match status" value="1"/>
</dbReference>
<proteinExistence type="inferred from homology"/>
<dbReference type="PANTHER" id="PTHR30386:SF19">
    <property type="entry name" value="MULTIDRUG EXPORT PROTEIN EMRA-RELATED"/>
    <property type="match status" value="1"/>
</dbReference>
<evidence type="ECO:0000256" key="8">
    <source>
        <dbReference type="ARBA" id="ARBA00023136"/>
    </source>
</evidence>
<evidence type="ECO:0000313" key="13">
    <source>
        <dbReference type="EMBL" id="NYE83016.1"/>
    </source>
</evidence>